<organism evidence="2 3">
    <name type="scientific">Halococcus thailandensis JCM 13552</name>
    <dbReference type="NCBI Taxonomy" id="1227457"/>
    <lineage>
        <taxon>Archaea</taxon>
        <taxon>Methanobacteriati</taxon>
        <taxon>Methanobacteriota</taxon>
        <taxon>Stenosarchaea group</taxon>
        <taxon>Halobacteria</taxon>
        <taxon>Halobacteriales</taxon>
        <taxon>Halococcaceae</taxon>
        <taxon>Halococcus</taxon>
    </lineage>
</organism>
<dbReference type="AlphaFoldDB" id="M0NFJ5"/>
<sequence length="124" mass="13701">MLMTHHPVGGYDVATEYDPTDISETVPDDIRKHGLETLERLLPATENAEIVDEWVGIRSSTPDQNPVVGWTSLKGFSIAAFSTSGIQLSPATGKVIAAQLVDNDPTSYYDGLSITRFKEYDDWR</sequence>
<dbReference type="InterPro" id="IPR006076">
    <property type="entry name" value="FAD-dep_OxRdtase"/>
</dbReference>
<reference evidence="2 3" key="1">
    <citation type="journal article" date="2014" name="PLoS Genet.">
        <title>Phylogenetically driven sequencing of extremely halophilic archaea reveals strategies for static and dynamic osmo-response.</title>
        <authorList>
            <person name="Becker E.A."/>
            <person name="Seitzer P.M."/>
            <person name="Tritt A."/>
            <person name="Larsen D."/>
            <person name="Krusor M."/>
            <person name="Yao A.I."/>
            <person name="Wu D."/>
            <person name="Madern D."/>
            <person name="Eisen J.A."/>
            <person name="Darling A.E."/>
            <person name="Facciotti M.T."/>
        </authorList>
    </citation>
    <scope>NUCLEOTIDE SEQUENCE [LARGE SCALE GENOMIC DNA]</scope>
    <source>
        <strain evidence="2 3">JCM 13552</strain>
    </source>
</reference>
<dbReference type="Proteomes" id="UP000011680">
    <property type="component" value="Unassembled WGS sequence"/>
</dbReference>
<accession>M0NFJ5</accession>
<dbReference type="Gene3D" id="3.30.9.10">
    <property type="entry name" value="D-Amino Acid Oxidase, subunit A, domain 2"/>
    <property type="match status" value="1"/>
</dbReference>
<name>M0NFJ5_9EURY</name>
<dbReference type="InterPro" id="IPR036188">
    <property type="entry name" value="FAD/NAD-bd_sf"/>
</dbReference>
<proteinExistence type="predicted"/>
<dbReference type="PANTHER" id="PTHR13847">
    <property type="entry name" value="SARCOSINE DEHYDROGENASE-RELATED"/>
    <property type="match status" value="1"/>
</dbReference>
<evidence type="ECO:0000313" key="3">
    <source>
        <dbReference type="Proteomes" id="UP000011680"/>
    </source>
</evidence>
<comment type="caution">
    <text evidence="2">The sequence shown here is derived from an EMBL/GenBank/DDBJ whole genome shotgun (WGS) entry which is preliminary data.</text>
</comment>
<keyword evidence="3" id="KW-1185">Reference proteome</keyword>
<evidence type="ECO:0000259" key="1">
    <source>
        <dbReference type="Pfam" id="PF01266"/>
    </source>
</evidence>
<evidence type="ECO:0000313" key="2">
    <source>
        <dbReference type="EMBL" id="EMA56606.1"/>
    </source>
</evidence>
<dbReference type="Pfam" id="PF01266">
    <property type="entry name" value="DAO"/>
    <property type="match status" value="1"/>
</dbReference>
<feature type="domain" description="FAD dependent oxidoreductase" evidence="1">
    <location>
        <begin position="15"/>
        <end position="98"/>
    </location>
</feature>
<dbReference type="STRING" id="1227457.C451_01608"/>
<dbReference type="eggNOG" id="arCOG00755">
    <property type="taxonomic scope" value="Archaea"/>
</dbReference>
<dbReference type="GO" id="GO:0005737">
    <property type="term" value="C:cytoplasm"/>
    <property type="evidence" value="ECO:0007669"/>
    <property type="project" value="TreeGrafter"/>
</dbReference>
<gene>
    <name evidence="2" type="ORF">C451_01608</name>
</gene>
<dbReference type="Gene3D" id="3.50.50.60">
    <property type="entry name" value="FAD/NAD(P)-binding domain"/>
    <property type="match status" value="1"/>
</dbReference>
<protein>
    <submittedName>
        <fullName evidence="2">FAD dependent oxidoreductase</fullName>
    </submittedName>
</protein>
<dbReference type="EMBL" id="AOMF01000030">
    <property type="protein sequence ID" value="EMA56606.1"/>
    <property type="molecule type" value="Genomic_DNA"/>
</dbReference>